<evidence type="ECO:0000313" key="2">
    <source>
        <dbReference type="EMBL" id="KAF8005246.1"/>
    </source>
</evidence>
<accession>A0A8H7LCN6</accession>
<comment type="caution">
    <text evidence="2">The sequence shown here is derived from an EMBL/GenBank/DDBJ whole genome shotgun (WGS) entry which is preliminary data.</text>
</comment>
<feature type="signal peptide" evidence="1">
    <location>
        <begin position="1"/>
        <end position="18"/>
    </location>
</feature>
<dbReference type="Proteomes" id="UP000649328">
    <property type="component" value="Unassembled WGS sequence"/>
</dbReference>
<evidence type="ECO:0000256" key="1">
    <source>
        <dbReference type="SAM" id="SignalP"/>
    </source>
</evidence>
<dbReference type="AlphaFoldDB" id="A0A8H7LCN6"/>
<sequence length="132" mass="13318">MQISNTLALALAAATVSAVPLPSAGGGGIFGIIGNLLPALLGTLEQLNPLNVLGNSQSMGLSVLPGGEKMTKGNSTAQMGNSTQAINIIMKLSNGAKALAKEAHLDDVVDILDQVQPALASAQLNLTHTPLL</sequence>
<proteinExistence type="predicted"/>
<reference evidence="2" key="1">
    <citation type="submission" date="2020-10" db="EMBL/GenBank/DDBJ databases">
        <title>The Whole-Genome Sequence of Metschnikowia persimmonesis, a Novel Endophytic Yeast Species Isolated from Medicinal Plant Diospyros kaki Thumb.</title>
        <authorList>
            <person name="Rahmat E."/>
            <person name="Kang Y."/>
        </authorList>
    </citation>
    <scope>NUCLEOTIDE SEQUENCE</scope>
    <source>
        <strain evidence="2">KIOM G15050</strain>
    </source>
</reference>
<gene>
    <name evidence="2" type="ORF">HF325_000703</name>
</gene>
<evidence type="ECO:0000313" key="3">
    <source>
        <dbReference type="Proteomes" id="UP000649328"/>
    </source>
</evidence>
<dbReference type="EMBL" id="JACBPP010000001">
    <property type="protein sequence ID" value="KAF8005246.1"/>
    <property type="molecule type" value="Genomic_DNA"/>
</dbReference>
<protein>
    <submittedName>
        <fullName evidence="2">Uncharacterized protein</fullName>
    </submittedName>
</protein>
<keyword evidence="3" id="KW-1185">Reference proteome</keyword>
<name>A0A8H7LCN6_9ASCO</name>
<organism evidence="2 3">
    <name type="scientific">Metschnikowia pulcherrima</name>
    <dbReference type="NCBI Taxonomy" id="27326"/>
    <lineage>
        <taxon>Eukaryota</taxon>
        <taxon>Fungi</taxon>
        <taxon>Dikarya</taxon>
        <taxon>Ascomycota</taxon>
        <taxon>Saccharomycotina</taxon>
        <taxon>Pichiomycetes</taxon>
        <taxon>Metschnikowiaceae</taxon>
        <taxon>Metschnikowia</taxon>
    </lineage>
</organism>
<feature type="chain" id="PRO_5034396306" evidence="1">
    <location>
        <begin position="19"/>
        <end position="132"/>
    </location>
</feature>
<dbReference type="OrthoDB" id="10380783at2759"/>
<keyword evidence="1" id="KW-0732">Signal</keyword>